<name>A0A1J1J1G4_9DIPT</name>
<organism evidence="1 2">
    <name type="scientific">Clunio marinus</name>
    <dbReference type="NCBI Taxonomy" id="568069"/>
    <lineage>
        <taxon>Eukaryota</taxon>
        <taxon>Metazoa</taxon>
        <taxon>Ecdysozoa</taxon>
        <taxon>Arthropoda</taxon>
        <taxon>Hexapoda</taxon>
        <taxon>Insecta</taxon>
        <taxon>Pterygota</taxon>
        <taxon>Neoptera</taxon>
        <taxon>Endopterygota</taxon>
        <taxon>Diptera</taxon>
        <taxon>Nematocera</taxon>
        <taxon>Chironomoidea</taxon>
        <taxon>Chironomidae</taxon>
        <taxon>Clunio</taxon>
    </lineage>
</organism>
<keyword evidence="2" id="KW-1185">Reference proteome</keyword>
<reference evidence="1 2" key="1">
    <citation type="submission" date="2015-04" db="EMBL/GenBank/DDBJ databases">
        <authorList>
            <person name="Syromyatnikov M.Y."/>
            <person name="Popov V.N."/>
        </authorList>
    </citation>
    <scope>NUCLEOTIDE SEQUENCE [LARGE SCALE GENOMIC DNA]</scope>
</reference>
<evidence type="ECO:0000313" key="2">
    <source>
        <dbReference type="Proteomes" id="UP000183832"/>
    </source>
</evidence>
<protein>
    <submittedName>
        <fullName evidence="1">CLUMA_CG018806, isoform A</fullName>
    </submittedName>
</protein>
<dbReference type="Proteomes" id="UP000183832">
    <property type="component" value="Unassembled WGS sequence"/>
</dbReference>
<dbReference type="AlphaFoldDB" id="A0A1J1J1G4"/>
<proteinExistence type="predicted"/>
<sequence length="78" mass="9452">MGFNNKKERELLFAIKQCYDYEFKLLENGIRTRFLKTFHMLSITRASQSFETMRKGQKLLKLTRFKHHVFSKTALENY</sequence>
<evidence type="ECO:0000313" key="1">
    <source>
        <dbReference type="EMBL" id="CRL05778.1"/>
    </source>
</evidence>
<accession>A0A1J1J1G4</accession>
<dbReference type="EMBL" id="CVRI01000065">
    <property type="protein sequence ID" value="CRL05778.1"/>
    <property type="molecule type" value="Genomic_DNA"/>
</dbReference>
<gene>
    <name evidence="1" type="ORF">CLUMA_CG018806</name>
</gene>